<reference evidence="1" key="1">
    <citation type="journal article" date="2012" name="PLoS ONE">
        <title>Gene sets for utilization of primary and secondary nutrition supplies in the distal gut of endangered iberian lynx.</title>
        <authorList>
            <person name="Alcaide M."/>
            <person name="Messina E."/>
            <person name="Richter M."/>
            <person name="Bargiela R."/>
            <person name="Peplies J."/>
            <person name="Huws S.A."/>
            <person name="Newbold C.J."/>
            <person name="Golyshin P.N."/>
            <person name="Simon M.A."/>
            <person name="Lopez G."/>
            <person name="Yakimov M.M."/>
            <person name="Ferrer M."/>
        </authorList>
    </citation>
    <scope>NUCLEOTIDE SEQUENCE</scope>
</reference>
<gene>
    <name evidence="1" type="ORF">EVA_06249</name>
</gene>
<comment type="caution">
    <text evidence="1">The sequence shown here is derived from an EMBL/GenBank/DDBJ whole genome shotgun (WGS) entry which is preliminary data.</text>
</comment>
<dbReference type="EMBL" id="AMCI01001407">
    <property type="protein sequence ID" value="EJX05645.1"/>
    <property type="molecule type" value="Genomic_DNA"/>
</dbReference>
<accession>J9GXZ7</accession>
<dbReference type="AlphaFoldDB" id="J9GXZ7"/>
<proteinExistence type="predicted"/>
<name>J9GXZ7_9ZZZZ</name>
<evidence type="ECO:0000313" key="1">
    <source>
        <dbReference type="EMBL" id="EJX05645.1"/>
    </source>
</evidence>
<sequence length="38" mass="4325">MKPSTTLCGNNSDWLKPSTALRGSDSDWLKLFNWAARR</sequence>
<organism evidence="1">
    <name type="scientific">gut metagenome</name>
    <dbReference type="NCBI Taxonomy" id="749906"/>
    <lineage>
        <taxon>unclassified sequences</taxon>
        <taxon>metagenomes</taxon>
        <taxon>organismal metagenomes</taxon>
    </lineage>
</organism>
<protein>
    <submittedName>
        <fullName evidence="1">Uncharacterized protein</fullName>
    </submittedName>
</protein>